<evidence type="ECO:0000313" key="2">
    <source>
        <dbReference type="EMBL" id="MEQ2363266.1"/>
    </source>
</evidence>
<protein>
    <submittedName>
        <fullName evidence="2">Uncharacterized protein</fullName>
    </submittedName>
</protein>
<gene>
    <name evidence="2" type="ORF">WMO44_14125</name>
</gene>
<reference evidence="2 3" key="1">
    <citation type="submission" date="2024-03" db="EMBL/GenBank/DDBJ databases">
        <title>Human intestinal bacterial collection.</title>
        <authorList>
            <person name="Pauvert C."/>
            <person name="Hitch T.C.A."/>
            <person name="Clavel T."/>
        </authorList>
    </citation>
    <scope>NUCLEOTIDE SEQUENCE [LARGE SCALE GENOMIC DNA]</scope>
    <source>
        <strain evidence="2 3">CLA-AA-H175</strain>
    </source>
</reference>
<evidence type="ECO:0000256" key="1">
    <source>
        <dbReference type="SAM" id="MobiDB-lite"/>
    </source>
</evidence>
<organism evidence="2 3">
    <name type="scientific">Faecalibacterium tardum</name>
    <dbReference type="NCBI Taxonomy" id="3133156"/>
    <lineage>
        <taxon>Bacteria</taxon>
        <taxon>Bacillati</taxon>
        <taxon>Bacillota</taxon>
        <taxon>Clostridia</taxon>
        <taxon>Eubacteriales</taxon>
        <taxon>Oscillospiraceae</taxon>
        <taxon>Faecalibacterium</taxon>
    </lineage>
</organism>
<sequence length="81" mass="8989">DRFPFLSPAVTSSPGRGKSALSGEQTPARSAALLQKAALQMPFPVTTSPVKMRLERSAERDKREIKIILPLNIARAKRRQF</sequence>
<evidence type="ECO:0000313" key="3">
    <source>
        <dbReference type="Proteomes" id="UP001457197"/>
    </source>
</evidence>
<keyword evidence="3" id="KW-1185">Reference proteome</keyword>
<dbReference type="EMBL" id="JBBMEO010000051">
    <property type="protein sequence ID" value="MEQ2363266.1"/>
    <property type="molecule type" value="Genomic_DNA"/>
</dbReference>
<name>A0ABV1AZU1_9FIRM</name>
<comment type="caution">
    <text evidence="2">The sequence shown here is derived from an EMBL/GenBank/DDBJ whole genome shotgun (WGS) entry which is preliminary data.</text>
</comment>
<dbReference type="RefSeq" id="WP_349152941.1">
    <property type="nucleotide sequence ID" value="NZ_JBBMEO010000051.1"/>
</dbReference>
<dbReference type="Proteomes" id="UP001457197">
    <property type="component" value="Unassembled WGS sequence"/>
</dbReference>
<accession>A0ABV1AZU1</accession>
<feature type="non-terminal residue" evidence="2">
    <location>
        <position position="1"/>
    </location>
</feature>
<feature type="region of interest" description="Disordered" evidence="1">
    <location>
        <begin position="1"/>
        <end position="27"/>
    </location>
</feature>
<proteinExistence type="predicted"/>